<gene>
    <name evidence="1" type="ORF">QFC24_006439</name>
</gene>
<accession>A0ACC2X1S8</accession>
<sequence>MQDPERKAKGRTLRDADMMDDYRFFFVDAPAAESGNGEGGASGERSTIGEIEVDILPSLATGDVNPTENGHSNEARIEPIKALLPTIPSYLLIQALSHPQFNQPISSDGSDSDLDKLIRAAREATGAEDPVAESVPPPQTAAGTSRSTPATTDEALTPPVQQAAKKPYKRDNIWNDMPMDFGKLRVENEANEASLEAALDNMPAQLRDSIIRLSEQQVEEEEAERRAEMEERGARRSRAEAARISAGQGAAGRRNVQKTRIVAFEEELEDEEDALEASASPAASSYSPRGKEVKVEVEAPASSCFLLPLFINLIHSSIRPINSPHSSPSPHHPHRWTQGPVAIPIGLAEEEEEEKEEKQEKEVKNIEALEREQKLWAARFKGTAPKGRDQQQPRQQLAPPAVSTLRKTGFGPQLAQGGASVPPVTDGRVAPFYTPLRETDGTAANAGLGVFNTITCTPEYRGTSLDEPTQSCGVRTSASSRNQSAHRDTAVATTPLPPPPQSLASDPRPILPPPPQSLAAKRTLQEIQQELYDRAVPISEVEKRCFECQSEYRQQIEAFTNGSSDQVPTVNCAFYDPGRSHYIKGTGFNTLQWIYEKCVGCSKAGRVCEWPDESLAEVERKATTASLKRGMRNGQLMRYGYVSTPAQGQSAIGYKTVLS</sequence>
<reference evidence="1" key="1">
    <citation type="submission" date="2023-04" db="EMBL/GenBank/DDBJ databases">
        <title>Draft Genome sequencing of Naganishia species isolated from polar environments using Oxford Nanopore Technology.</title>
        <authorList>
            <person name="Leo P."/>
            <person name="Venkateswaran K."/>
        </authorList>
    </citation>
    <scope>NUCLEOTIDE SEQUENCE</scope>
    <source>
        <strain evidence="1">DBVPG 5303</strain>
    </source>
</reference>
<dbReference type="EMBL" id="JASBWV010000032">
    <property type="protein sequence ID" value="KAJ9117345.1"/>
    <property type="molecule type" value="Genomic_DNA"/>
</dbReference>
<dbReference type="Proteomes" id="UP001234202">
    <property type="component" value="Unassembled WGS sequence"/>
</dbReference>
<evidence type="ECO:0000313" key="2">
    <source>
        <dbReference type="Proteomes" id="UP001234202"/>
    </source>
</evidence>
<organism evidence="1 2">
    <name type="scientific">Naganishia onofrii</name>
    <dbReference type="NCBI Taxonomy" id="1851511"/>
    <lineage>
        <taxon>Eukaryota</taxon>
        <taxon>Fungi</taxon>
        <taxon>Dikarya</taxon>
        <taxon>Basidiomycota</taxon>
        <taxon>Agaricomycotina</taxon>
        <taxon>Tremellomycetes</taxon>
        <taxon>Filobasidiales</taxon>
        <taxon>Filobasidiaceae</taxon>
        <taxon>Naganishia</taxon>
    </lineage>
</organism>
<comment type="caution">
    <text evidence="1">The sequence shown here is derived from an EMBL/GenBank/DDBJ whole genome shotgun (WGS) entry which is preliminary data.</text>
</comment>
<proteinExistence type="predicted"/>
<name>A0ACC2X1S8_9TREE</name>
<evidence type="ECO:0000313" key="1">
    <source>
        <dbReference type="EMBL" id="KAJ9117345.1"/>
    </source>
</evidence>
<protein>
    <submittedName>
        <fullName evidence="1">Uncharacterized protein</fullName>
    </submittedName>
</protein>
<keyword evidence="2" id="KW-1185">Reference proteome</keyword>